<dbReference type="EMBL" id="CR522870">
    <property type="protein sequence ID" value="CAG35439.1"/>
    <property type="molecule type" value="Genomic_DNA"/>
</dbReference>
<protein>
    <submittedName>
        <fullName evidence="1">Uncharacterized protein</fullName>
    </submittedName>
</protein>
<name>Q6AQD4_DESPS</name>
<proteinExistence type="predicted"/>
<evidence type="ECO:0000313" key="2">
    <source>
        <dbReference type="Proteomes" id="UP000000602"/>
    </source>
</evidence>
<dbReference type="AlphaFoldDB" id="Q6AQD4"/>
<sequence length="70" mass="8391">MGRQRTKIDARLTKPMRHQEFEIVKYFNKCICEELHFNQHKTLRRQGTDMKSFIISPPQKALSISNQWIS</sequence>
<dbReference type="KEGG" id="dps:DP0710"/>
<reference evidence="2" key="1">
    <citation type="journal article" date="2004" name="Environ. Microbiol.">
        <title>The genome of Desulfotalea psychrophila, a sulfate-reducing bacterium from permanently cold Arctic sediments.</title>
        <authorList>
            <person name="Rabus R."/>
            <person name="Ruepp A."/>
            <person name="Frickey T."/>
            <person name="Rattei T."/>
            <person name="Fartmann B."/>
            <person name="Stark M."/>
            <person name="Bauer M."/>
            <person name="Zibat A."/>
            <person name="Lombardot T."/>
            <person name="Becker I."/>
            <person name="Amann J."/>
            <person name="Gellner K."/>
            <person name="Teeling H."/>
            <person name="Leuschner W.D."/>
            <person name="Gloeckner F.-O."/>
            <person name="Lupas A.N."/>
            <person name="Amann R."/>
            <person name="Klenk H.-P."/>
        </authorList>
    </citation>
    <scope>NUCLEOTIDE SEQUENCE [LARGE SCALE GENOMIC DNA]</scope>
    <source>
        <strain evidence="2">DSM 12343 / LSv54</strain>
    </source>
</reference>
<dbReference type="Proteomes" id="UP000000602">
    <property type="component" value="Chromosome"/>
</dbReference>
<dbReference type="HOGENOM" id="CLU_2751250_0_0_7"/>
<keyword evidence="2" id="KW-1185">Reference proteome</keyword>
<accession>Q6AQD4</accession>
<gene>
    <name evidence="1" type="ordered locus">DP0710</name>
</gene>
<organism evidence="1 2">
    <name type="scientific">Desulfotalea psychrophila (strain LSv54 / DSM 12343)</name>
    <dbReference type="NCBI Taxonomy" id="177439"/>
    <lineage>
        <taxon>Bacteria</taxon>
        <taxon>Pseudomonadati</taxon>
        <taxon>Thermodesulfobacteriota</taxon>
        <taxon>Desulfobulbia</taxon>
        <taxon>Desulfobulbales</taxon>
        <taxon>Desulfocapsaceae</taxon>
        <taxon>Desulfotalea</taxon>
    </lineage>
</organism>
<evidence type="ECO:0000313" key="1">
    <source>
        <dbReference type="EMBL" id="CAG35439.1"/>
    </source>
</evidence>